<dbReference type="EMBL" id="HBUF01553638">
    <property type="protein sequence ID" value="CAG6759743.1"/>
    <property type="molecule type" value="Transcribed_RNA"/>
</dbReference>
<dbReference type="EMBL" id="HBUF01388886">
    <property type="protein sequence ID" value="CAG6733128.1"/>
    <property type="molecule type" value="Transcribed_RNA"/>
</dbReference>
<dbReference type="EMBL" id="HBUF01208492">
    <property type="protein sequence ID" value="CAG6664744.1"/>
    <property type="molecule type" value="Transcribed_RNA"/>
</dbReference>
<dbReference type="EMBL" id="HBUF01388885">
    <property type="protein sequence ID" value="CAG6733126.1"/>
    <property type="molecule type" value="Transcribed_RNA"/>
</dbReference>
<dbReference type="EMBL" id="HBUF01208490">
    <property type="protein sequence ID" value="CAG6664740.1"/>
    <property type="molecule type" value="Transcribed_RNA"/>
</dbReference>
<accession>A0A8D8M7N8</accession>
<dbReference type="EMBL" id="HBUF01388884">
    <property type="protein sequence ID" value="CAG6733124.1"/>
    <property type="molecule type" value="Transcribed_RNA"/>
</dbReference>
<reference evidence="1" key="1">
    <citation type="submission" date="2021-05" db="EMBL/GenBank/DDBJ databases">
        <authorList>
            <person name="Alioto T."/>
            <person name="Alioto T."/>
            <person name="Gomez Garrido J."/>
        </authorList>
    </citation>
    <scope>NUCLEOTIDE SEQUENCE</scope>
</reference>
<dbReference type="EMBL" id="HBUF01208493">
    <property type="protein sequence ID" value="CAG6664746.1"/>
    <property type="molecule type" value="Transcribed_RNA"/>
</dbReference>
<dbReference type="EMBL" id="HBUF01208489">
    <property type="protein sequence ID" value="CAG6664738.1"/>
    <property type="molecule type" value="Transcribed_RNA"/>
</dbReference>
<dbReference type="EMBL" id="HBUF01553640">
    <property type="protein sequence ID" value="CAG6759747.1"/>
    <property type="molecule type" value="Transcribed_RNA"/>
</dbReference>
<dbReference type="EMBL" id="HBUF01045186">
    <property type="protein sequence ID" value="CAG6619332.1"/>
    <property type="molecule type" value="Transcribed_RNA"/>
</dbReference>
<organism evidence="1">
    <name type="scientific">Cacopsylla melanoneura</name>
    <dbReference type="NCBI Taxonomy" id="428564"/>
    <lineage>
        <taxon>Eukaryota</taxon>
        <taxon>Metazoa</taxon>
        <taxon>Ecdysozoa</taxon>
        <taxon>Arthropoda</taxon>
        <taxon>Hexapoda</taxon>
        <taxon>Insecta</taxon>
        <taxon>Pterygota</taxon>
        <taxon>Neoptera</taxon>
        <taxon>Paraneoptera</taxon>
        <taxon>Hemiptera</taxon>
        <taxon>Sternorrhyncha</taxon>
        <taxon>Psylloidea</taxon>
        <taxon>Psyllidae</taxon>
        <taxon>Psyllinae</taxon>
        <taxon>Cacopsylla</taxon>
    </lineage>
</organism>
<dbReference type="EMBL" id="HBUF01553639">
    <property type="protein sequence ID" value="CAG6759744.1"/>
    <property type="molecule type" value="Transcribed_RNA"/>
</dbReference>
<protein>
    <submittedName>
        <fullName evidence="1">Uncharacterized protein</fullName>
    </submittedName>
</protein>
<name>A0A8D8M7N8_9HEMI</name>
<dbReference type="EMBL" id="HBUF01208491">
    <property type="protein sequence ID" value="CAG6664742.1"/>
    <property type="molecule type" value="Transcribed_RNA"/>
</dbReference>
<dbReference type="EMBL" id="HBUF01045185">
    <property type="protein sequence ID" value="CAG6619330.1"/>
    <property type="molecule type" value="Transcribed_RNA"/>
</dbReference>
<sequence>MAPSQSLVFYSSTSDGLGDINNESCIRTRKMASDIFQVCQKRQHSGWSRLGKLLALVLTPCPLIRATPPVLTHTRFYPSTIFTALKVSITQMQSQSIRESLMLVLNILLLCHQEGSTCMFCQQISLEGQVPQQE</sequence>
<dbReference type="AlphaFoldDB" id="A0A8D8M7N8"/>
<proteinExistence type="predicted"/>
<evidence type="ECO:0000313" key="1">
    <source>
        <dbReference type="EMBL" id="CAG6619332.1"/>
    </source>
</evidence>